<dbReference type="EMBL" id="AGWU01000020">
    <property type="protein sequence ID" value="EKB18663.1"/>
    <property type="molecule type" value="Genomic_DNA"/>
</dbReference>
<proteinExistence type="predicted"/>
<name>K1IWV5_AERVE</name>
<dbReference type="Proteomes" id="UP000006087">
    <property type="component" value="Unassembled WGS sequence"/>
</dbReference>
<evidence type="ECO:0000313" key="1">
    <source>
        <dbReference type="EMBL" id="EKB18663.1"/>
    </source>
</evidence>
<evidence type="ECO:0008006" key="3">
    <source>
        <dbReference type="Google" id="ProtNLM"/>
    </source>
</evidence>
<sequence length="240" mass="27032">MYELTGNIIKSIPENIFNGVRFIHREGSDNLVVSFSAFTSFGQDQKYNYINNVSSQNALLSFLDSDLPEKDPRGTYYLDFISDDMLSYIKNIGRVIEAAAKKNDISKDKIYLIGSSKGAVGALLCAFVCGYDNVIVNAPQFRIGSYVKRRSIDVLNLMLSKYDMYFLDTITLDLISKSDSKPNNITITCGVDDLYHLKEVEMYESAFVAKKILYNKIVFSGGHDDVSIINYREIITKAIP</sequence>
<dbReference type="Gene3D" id="3.40.50.1820">
    <property type="entry name" value="alpha/beta hydrolase"/>
    <property type="match status" value="1"/>
</dbReference>
<protein>
    <recommendedName>
        <fullName evidence="3">Fungal lipase-like domain-containing protein</fullName>
    </recommendedName>
</protein>
<dbReference type="ESTHER" id="9gamm-k1iwv5">
    <property type="family name" value="AlphaBeta_hydrolase"/>
</dbReference>
<dbReference type="AlphaFoldDB" id="K1IWV5"/>
<dbReference type="InterPro" id="IPR029058">
    <property type="entry name" value="AB_hydrolase_fold"/>
</dbReference>
<dbReference type="SUPFAM" id="SSF53474">
    <property type="entry name" value="alpha/beta-Hydrolases"/>
    <property type="match status" value="1"/>
</dbReference>
<reference evidence="1 2" key="1">
    <citation type="submission" date="2012-06" db="EMBL/GenBank/DDBJ databases">
        <title>The Genome Sequence of Aeromonas veronii AMC34.</title>
        <authorList>
            <consortium name="The Broad Institute Genome Sequencing Platform"/>
            <person name="Earl A."/>
            <person name="Ward D."/>
            <person name="Feldgarden M."/>
            <person name="Gevers D."/>
            <person name="Graf J."/>
            <person name="Tomasi A."/>
            <person name="Horneman A."/>
            <person name="Walker B."/>
            <person name="Young S.K."/>
            <person name="Zeng Q."/>
            <person name="Gargeya S."/>
            <person name="Fitzgerald M."/>
            <person name="Haas B."/>
            <person name="Abouelleil A."/>
            <person name="Alvarado L."/>
            <person name="Arachchi H.M."/>
            <person name="Berlin A.M."/>
            <person name="Chapman S.B."/>
            <person name="Goldberg J."/>
            <person name="Griggs A."/>
            <person name="Gujja S."/>
            <person name="Hansen M."/>
            <person name="Howarth C."/>
            <person name="Imamovic A."/>
            <person name="Larimer J."/>
            <person name="McCowan C."/>
            <person name="Montmayeur A."/>
            <person name="Murphy C."/>
            <person name="Neiman D."/>
            <person name="Pearson M."/>
            <person name="Priest M."/>
            <person name="Roberts A."/>
            <person name="Saif S."/>
            <person name="Shea T."/>
            <person name="Sisk P."/>
            <person name="Sykes S."/>
            <person name="Wortman J."/>
            <person name="Nusbaum C."/>
            <person name="Birren B."/>
        </authorList>
    </citation>
    <scope>NUCLEOTIDE SEQUENCE [LARGE SCALE GENOMIC DNA]</scope>
    <source>
        <strain evidence="1 2">AMC34</strain>
    </source>
</reference>
<comment type="caution">
    <text evidence="1">The sequence shown here is derived from an EMBL/GenBank/DDBJ whole genome shotgun (WGS) entry which is preliminary data.</text>
</comment>
<gene>
    <name evidence="1" type="ORF">HMPREF1168_02437</name>
</gene>
<evidence type="ECO:0000313" key="2">
    <source>
        <dbReference type="Proteomes" id="UP000006087"/>
    </source>
</evidence>
<accession>K1IWV5</accession>
<organism evidence="1 2">
    <name type="scientific">Aeromonas veronii AMC34</name>
    <dbReference type="NCBI Taxonomy" id="1073383"/>
    <lineage>
        <taxon>Bacteria</taxon>
        <taxon>Pseudomonadati</taxon>
        <taxon>Pseudomonadota</taxon>
        <taxon>Gammaproteobacteria</taxon>
        <taxon>Aeromonadales</taxon>
        <taxon>Aeromonadaceae</taxon>
        <taxon>Aeromonas</taxon>
    </lineage>
</organism>
<dbReference type="HOGENOM" id="CLU_1123591_0_0_6"/>
<dbReference type="RefSeq" id="WP_005344757.1">
    <property type="nucleotide sequence ID" value="NZ_JH823256.1"/>
</dbReference>